<organism evidence="1 2">
    <name type="scientific">Clostridium paraputrificum</name>
    <dbReference type="NCBI Taxonomy" id="29363"/>
    <lineage>
        <taxon>Bacteria</taxon>
        <taxon>Bacillati</taxon>
        <taxon>Bacillota</taxon>
        <taxon>Clostridia</taxon>
        <taxon>Eubacteriales</taxon>
        <taxon>Clostridiaceae</taxon>
        <taxon>Clostridium</taxon>
    </lineage>
</organism>
<name>A0A173Y8C0_9CLOT</name>
<dbReference type="Proteomes" id="UP000092714">
    <property type="component" value="Unassembled WGS sequence"/>
</dbReference>
<dbReference type="GeneID" id="42774715"/>
<protein>
    <submittedName>
        <fullName evidence="1">Uncharacterized protein</fullName>
    </submittedName>
</protein>
<sequence length="188" mass="21936">MKNYINNNFIKEFEEEKTIYDNYDINEFCDPCEPSKHCEPCDSPKPCDIYKPCEIYETYDTPVDEYNLPYNNFNMDKYLKKQNSINSYKYNDFDSFKKGTNDCCKCKECSNKKLNSILTAMSSALYSIGNDTDKLQCLYKDLDCLLHECHLNKDQKHAIKCLQESIEILVFASKKTDAALIDVKNAFC</sequence>
<gene>
    <name evidence="1" type="ORF">CP373A1_09805</name>
</gene>
<reference evidence="1 2" key="1">
    <citation type="submission" date="2016-06" db="EMBL/GenBank/DDBJ databases">
        <authorList>
            <person name="Kjaerup R.B."/>
            <person name="Dalgaard T.S."/>
            <person name="Juul-Madsen H.R."/>
        </authorList>
    </citation>
    <scope>NUCLEOTIDE SEQUENCE [LARGE SCALE GENOMIC DNA]</scope>
    <source>
        <strain evidence="1 2">373-A1</strain>
    </source>
</reference>
<evidence type="ECO:0000313" key="1">
    <source>
        <dbReference type="EMBL" id="OBY10789.1"/>
    </source>
</evidence>
<proteinExistence type="predicted"/>
<keyword evidence="2" id="KW-1185">Reference proteome</keyword>
<evidence type="ECO:0000313" key="2">
    <source>
        <dbReference type="Proteomes" id="UP000092714"/>
    </source>
</evidence>
<accession>A0A173Y8C0</accession>
<dbReference type="RefSeq" id="WP_027096878.1">
    <property type="nucleotide sequence ID" value="NZ_CABHIH010000002.1"/>
</dbReference>
<comment type="caution">
    <text evidence="1">The sequence shown here is derived from an EMBL/GenBank/DDBJ whole genome shotgun (WGS) entry which is preliminary data.</text>
</comment>
<dbReference type="AlphaFoldDB" id="A0A173Y8C0"/>
<dbReference type="EMBL" id="MAPZ01000019">
    <property type="protein sequence ID" value="OBY10789.1"/>
    <property type="molecule type" value="Genomic_DNA"/>
</dbReference>